<evidence type="ECO:0000313" key="3">
    <source>
        <dbReference type="Proteomes" id="UP000092578"/>
    </source>
</evidence>
<dbReference type="Proteomes" id="UP000092578">
    <property type="component" value="Unassembled WGS sequence"/>
</dbReference>
<proteinExistence type="inferred from homology"/>
<evidence type="ECO:0008006" key="4">
    <source>
        <dbReference type="Google" id="ProtNLM"/>
    </source>
</evidence>
<keyword evidence="3" id="KW-1185">Reference proteome</keyword>
<evidence type="ECO:0000313" key="2">
    <source>
        <dbReference type="EMBL" id="OCA87439.1"/>
    </source>
</evidence>
<dbReference type="Pfam" id="PF01865">
    <property type="entry name" value="PhoU_div"/>
    <property type="match status" value="1"/>
</dbReference>
<organism evidence="2 3">
    <name type="scientific">Pseudobacillus wudalianchiensis</name>
    <dbReference type="NCBI Taxonomy" id="1743143"/>
    <lineage>
        <taxon>Bacteria</taxon>
        <taxon>Bacillati</taxon>
        <taxon>Bacillota</taxon>
        <taxon>Bacilli</taxon>
        <taxon>Bacillales</taxon>
        <taxon>Bacillaceae</taxon>
        <taxon>Pseudobacillus</taxon>
    </lineage>
</organism>
<sequence>MFKHKKDKFTILLNSIAVNLKESADYFADYKLKNASDLKVFYNEMKTFETKGDELIHEVIKELNQSFITPIEREDILALAMSMDDVLDGLEETAAMFEMYSIINVDDYMLKFVEAIRGCSVEIERAVDLLETKKLLPIREHVIKIKDYETACDGIRRQSIKHLFVTEKDPIQLIKLKEIYESLEQIADFCQDVANTLETIIMKNA</sequence>
<comment type="similarity">
    <text evidence="1">Belongs to the UPF0111 family.</text>
</comment>
<dbReference type="InterPro" id="IPR018445">
    <property type="entry name" value="Put_Phosphate_transp_reg"/>
</dbReference>
<dbReference type="RefSeq" id="WP_065410878.1">
    <property type="nucleotide sequence ID" value="NZ_MAYT01000023.1"/>
</dbReference>
<dbReference type="AlphaFoldDB" id="A0A1B9AUD1"/>
<dbReference type="PANTHER" id="PTHR37298:SF1">
    <property type="entry name" value="UPF0111 PROTEIN YKAA"/>
    <property type="match status" value="1"/>
</dbReference>
<accession>A0A1B9AUD1</accession>
<dbReference type="InterPro" id="IPR052912">
    <property type="entry name" value="UPF0111_domain"/>
</dbReference>
<name>A0A1B9AUD1_9BACI</name>
<dbReference type="PANTHER" id="PTHR37298">
    <property type="entry name" value="UPF0111 PROTEIN YKAA"/>
    <property type="match status" value="1"/>
</dbReference>
<evidence type="ECO:0000256" key="1">
    <source>
        <dbReference type="ARBA" id="ARBA00008591"/>
    </source>
</evidence>
<comment type="caution">
    <text evidence="2">The sequence shown here is derived from an EMBL/GenBank/DDBJ whole genome shotgun (WGS) entry which is preliminary data.</text>
</comment>
<dbReference type="EMBL" id="MAYT01000023">
    <property type="protein sequence ID" value="OCA87439.1"/>
    <property type="molecule type" value="Genomic_DNA"/>
</dbReference>
<reference evidence="3" key="1">
    <citation type="submission" date="2016-05" db="EMBL/GenBank/DDBJ databases">
        <authorList>
            <person name="Liu B."/>
            <person name="Wang J."/>
            <person name="Zhu Y."/>
            <person name="Liu G."/>
            <person name="Chen Q."/>
            <person name="Chen Z."/>
            <person name="Lan J."/>
            <person name="Che J."/>
            <person name="Ge C."/>
            <person name="Shi H."/>
            <person name="Pan Z."/>
            <person name="Liu X."/>
        </authorList>
    </citation>
    <scope>NUCLEOTIDE SEQUENCE [LARGE SCALE GENOMIC DNA]</scope>
    <source>
        <strain evidence="3">FJAT-27215</strain>
    </source>
</reference>
<gene>
    <name evidence="2" type="ORF">A8F95_09435</name>
</gene>
<dbReference type="InterPro" id="IPR038078">
    <property type="entry name" value="PhoU-like_sf"/>
</dbReference>
<dbReference type="Gene3D" id="1.20.58.220">
    <property type="entry name" value="Phosphate transport system protein phou homolog 2, domain 2"/>
    <property type="match status" value="1"/>
</dbReference>
<protein>
    <recommendedName>
        <fullName evidence="4">Phosphate transport regulator</fullName>
    </recommendedName>
</protein>